<keyword evidence="2" id="KW-1185">Reference proteome</keyword>
<comment type="caution">
    <text evidence="1">The sequence shown here is derived from an EMBL/GenBank/DDBJ whole genome shotgun (WGS) entry which is preliminary data.</text>
</comment>
<dbReference type="Proteomes" id="UP001524642">
    <property type="component" value="Unassembled WGS sequence"/>
</dbReference>
<protein>
    <submittedName>
        <fullName evidence="1">Uncharacterized protein</fullName>
    </submittedName>
</protein>
<evidence type="ECO:0000313" key="2">
    <source>
        <dbReference type="Proteomes" id="UP001524642"/>
    </source>
</evidence>
<organism evidence="1 2">
    <name type="scientific">Roseomonas populi</name>
    <dbReference type="NCBI Taxonomy" id="3121582"/>
    <lineage>
        <taxon>Bacteria</taxon>
        <taxon>Pseudomonadati</taxon>
        <taxon>Pseudomonadota</taxon>
        <taxon>Alphaproteobacteria</taxon>
        <taxon>Acetobacterales</taxon>
        <taxon>Roseomonadaceae</taxon>
        <taxon>Roseomonas</taxon>
    </lineage>
</organism>
<proteinExistence type="predicted"/>
<gene>
    <name evidence="1" type="ORF">NRP21_23800</name>
</gene>
<name>A0ABT1XD86_9PROT</name>
<accession>A0ABT1XD86</accession>
<dbReference type="RefSeq" id="WP_257718734.1">
    <property type="nucleotide sequence ID" value="NZ_JANJOU010000028.1"/>
</dbReference>
<sequence>MRFDVRDAPGWRTEGDLHMSVLQVLPEPCPHVDETWTHLARAVAAETGADPRRVRPETLLLGVPLWDRVGRWLRRLTRR</sequence>
<reference evidence="1 2" key="1">
    <citation type="submission" date="2022-06" db="EMBL/GenBank/DDBJ databases">
        <title>Roseomonas CN29.</title>
        <authorList>
            <person name="Cheng Y."/>
            <person name="He X."/>
        </authorList>
    </citation>
    <scope>NUCLEOTIDE SEQUENCE [LARGE SCALE GENOMIC DNA]</scope>
    <source>
        <strain evidence="1 2">CN29</strain>
    </source>
</reference>
<evidence type="ECO:0000313" key="1">
    <source>
        <dbReference type="EMBL" id="MCR0985082.1"/>
    </source>
</evidence>
<dbReference type="EMBL" id="JANJOU010000028">
    <property type="protein sequence ID" value="MCR0985082.1"/>
    <property type="molecule type" value="Genomic_DNA"/>
</dbReference>